<comment type="caution">
    <text evidence="1">The sequence shown here is derived from an EMBL/GenBank/DDBJ whole genome shotgun (WGS) entry which is preliminary data.</text>
</comment>
<evidence type="ECO:0000313" key="1">
    <source>
        <dbReference type="EMBL" id="KAG2377896.1"/>
    </source>
</evidence>
<dbReference type="AlphaFoldDB" id="A0AA88GIM4"/>
<keyword evidence="2" id="KW-1185">Reference proteome</keyword>
<accession>A0AA88GIM4</accession>
<organism evidence="1 2">
    <name type="scientific">Naegleria lovaniensis</name>
    <name type="common">Amoeba</name>
    <dbReference type="NCBI Taxonomy" id="51637"/>
    <lineage>
        <taxon>Eukaryota</taxon>
        <taxon>Discoba</taxon>
        <taxon>Heterolobosea</taxon>
        <taxon>Tetramitia</taxon>
        <taxon>Eutetramitia</taxon>
        <taxon>Vahlkampfiidae</taxon>
        <taxon>Naegleria</taxon>
    </lineage>
</organism>
<gene>
    <name evidence="1" type="ORF">C9374_008981</name>
</gene>
<dbReference type="EMBL" id="PYSW02000036">
    <property type="protein sequence ID" value="KAG2377896.1"/>
    <property type="molecule type" value="Genomic_DNA"/>
</dbReference>
<dbReference type="RefSeq" id="XP_044545158.1">
    <property type="nucleotide sequence ID" value="XM_044699117.1"/>
</dbReference>
<name>A0AA88GIM4_NAELO</name>
<evidence type="ECO:0000313" key="2">
    <source>
        <dbReference type="Proteomes" id="UP000816034"/>
    </source>
</evidence>
<reference evidence="1 2" key="1">
    <citation type="journal article" date="2018" name="BMC Genomics">
        <title>The genome of Naegleria lovaniensis, the basis for a comparative approach to unravel pathogenicity factors of the human pathogenic amoeba N. fowleri.</title>
        <authorList>
            <person name="Liechti N."/>
            <person name="Schurch N."/>
            <person name="Bruggmann R."/>
            <person name="Wittwer M."/>
        </authorList>
    </citation>
    <scope>NUCLEOTIDE SEQUENCE [LARGE SCALE GENOMIC DNA]</scope>
    <source>
        <strain evidence="1 2">ATCC 30569</strain>
    </source>
</reference>
<protein>
    <submittedName>
        <fullName evidence="1">Uncharacterized protein</fullName>
    </submittedName>
</protein>
<dbReference type="Proteomes" id="UP000816034">
    <property type="component" value="Unassembled WGS sequence"/>
</dbReference>
<dbReference type="GeneID" id="68101435"/>
<sequence>MSSSTNNTATQQKQQLYLEMKHALEDPSRGLDVHLQSRIKLFLKERIEKGSEVQKESVVVEFAEELWKEFSKNPSLS</sequence>
<proteinExistence type="predicted"/>